<comment type="caution">
    <text evidence="7">The sequence shown here is derived from an EMBL/GenBank/DDBJ whole genome shotgun (WGS) entry which is preliminary data.</text>
</comment>
<keyword evidence="8" id="KW-1185">Reference proteome</keyword>
<evidence type="ECO:0000256" key="4">
    <source>
        <dbReference type="ARBA" id="ARBA00023295"/>
    </source>
</evidence>
<feature type="region of interest" description="Disordered" evidence="6">
    <location>
        <begin position="1645"/>
        <end position="1665"/>
    </location>
</feature>
<evidence type="ECO:0000313" key="7">
    <source>
        <dbReference type="EMBL" id="KAK1939039.1"/>
    </source>
</evidence>
<evidence type="ECO:0000256" key="3">
    <source>
        <dbReference type="ARBA" id="ARBA00022801"/>
    </source>
</evidence>
<organism evidence="7 8">
    <name type="scientific">Phytophthora citrophthora</name>
    <dbReference type="NCBI Taxonomy" id="4793"/>
    <lineage>
        <taxon>Eukaryota</taxon>
        <taxon>Sar</taxon>
        <taxon>Stramenopiles</taxon>
        <taxon>Oomycota</taxon>
        <taxon>Peronosporomycetes</taxon>
        <taxon>Peronosporales</taxon>
        <taxon>Peronosporaceae</taxon>
        <taxon>Phytophthora</taxon>
    </lineage>
</organism>
<dbReference type="Pfam" id="PF04616">
    <property type="entry name" value="Glyco_hydro_43"/>
    <property type="match status" value="5"/>
</dbReference>
<proteinExistence type="inferred from homology"/>
<dbReference type="Proteomes" id="UP001259832">
    <property type="component" value="Unassembled WGS sequence"/>
</dbReference>
<dbReference type="SUPFAM" id="SSF75005">
    <property type="entry name" value="Arabinanase/levansucrase/invertase"/>
    <property type="match status" value="5"/>
</dbReference>
<dbReference type="InterPro" id="IPR050727">
    <property type="entry name" value="GH43_arabinanases"/>
</dbReference>
<evidence type="ECO:0000313" key="8">
    <source>
        <dbReference type="Proteomes" id="UP001259832"/>
    </source>
</evidence>
<feature type="compositionally biased region" description="Low complexity" evidence="6">
    <location>
        <begin position="1650"/>
        <end position="1665"/>
    </location>
</feature>
<dbReference type="InterPro" id="IPR006710">
    <property type="entry name" value="Glyco_hydro_43"/>
</dbReference>
<dbReference type="CDD" id="cd18831">
    <property type="entry name" value="GH43_AnAbnA-like"/>
    <property type="match status" value="5"/>
</dbReference>
<dbReference type="PANTHER" id="PTHR43301:SF3">
    <property type="entry name" value="ARABINAN ENDO-1,5-ALPHA-L-ARABINOSIDASE A-RELATED"/>
    <property type="match status" value="1"/>
</dbReference>
<dbReference type="Gene3D" id="2.115.10.20">
    <property type="entry name" value="Glycosyl hydrolase domain, family 43"/>
    <property type="match status" value="5"/>
</dbReference>
<sequence>MDSAFNSRGGRGIWLKRISSLSAAMVKLFSTVTLCLSLINAVTGAYVNPGACSGVCVNTHDPSIIRRADGTYFRFSTGGGIAVHSAPDITGPWEYKGAVLPDGTSIKLWDGKMDAWAPGVHLVGDTYYLYYSAVRAVAFDGHNLAAIGVATSTTMDIGSWKDLGSTGVTSDDSSEYNAIDPDLFVEDGKNYMVFGSYEEGLYQVGMNDPPTTAVANTYAKLAYEPAGSHANEGANMFKFGDYNYLFYSNGVCCGFDTKKPAAGEEYKIKVCRSKPGVMDFRDADGKLCTEGGGTIVLESHDNVYGPGGQGVYDDPTHGPILYYHYVDITIGYADGQKQFGWNKLDFSSALSLSMLNVVIGAYVNPGACSGVCVNTHDPSIIRRADGTYFRFSTGGGIAVHSAPDITGPWEYKGAVLPDGTSIKLWDGKMDAWAPGVHLVGDTYYLYYSAVRAVAFDGHNLAAIGVATSTTMDIGSWKDLGSTGVTSDDSSEYNAIDPDLFVEDGKNYMVFGSYEEGLYQVGMNDPPTTAVANTYAKLAYEPAGSHANEGANMFKFGDYNYLFYSNGVCCGFDTKKPAAGEEYKIKVCRSKPGVMDFRDADGKLCTEGGGTIVLESHDNVYGPGGQGVYDDPTHGPILYYHYVDTTIGYADGQKQFGWNKLDFSSGWPLSFIATLGLSVINTVTGAYVNPGACSGVCVNTHDPSIIRRADGTYFRFSTGGGIAVHSAPDITGPWEYKGAVLPDGTSIKLWDGKMDAWAPGVHLVGDTYYLYYSAVRAVAFDGHNLAAIGVATSTTMDIGSWKDLGSTGVTSDDSSEYNAIDPDLFVEDGKNYMVFGSYEEGLYQALMNDPPTTVVSNTYAKLAYEPAGIHADEGANMFKFGDYNYLFYSNGVCCGFDTKKPAAGEEYKIKVCRSKPGVMDFRDADGKLCTEGGGTIVLESHDNVYGPGGQGVYDDPTHGPILYYHYVDTTIGYADGQKQFGWNKLDFSSGWPLSFIATLGLSVINTVTGAYVNPGACSGVCVNTHDPSIIRRADGTYFRFSTGGGIAVHSAPDITGPWEYKGAVLPDGTSIKLWDGKMDAWAPGVHLVGDTYYLYYSAVRAVAFDGHNLAAIGVATSTTMDIGSWKDLGSTGVTSDDSSEYNAIDPDLFVEDGKNYMVFGSYEEGLYQVGMNDPPTTAVANTYAKLAYEPAGSHANEGANMFKFGDYNYLFYSNGVCCGFDTKKPAAGEEYKIKVCRSKPGVMDFRDADGKLCTEGGGTIVLESHDNVYGPGGQGVYDDPTHGPILYYHYVDTTIGYADGQKQFGWNKLDFSSGWPLSFIATLGLSVINTVTGAYVNPGACSGVCVNTHDPSIIRRADGTYFRFSTGGGIAVHSAPDITGPWEYKGAVLPDGTSIKLWDGKMDAWAPGVHLVGDTYYLYYSAVRAVAFDGHNLAAIGVATSTTMDIGSWKDLGSTGLQSNDTSEFNAIDPDLFVEDGRNYMVFGSYEEGLYQALMNDPPTTVVSNTYAKLAYEPAGIHADEGANMFKFGDYNYLFYSNGVCCGFDTKKPAAGEEYKIKVCRSKPGVMDFRDADGKLCTEGGGTIVLESHDNVYGPGGQGVYDDPTHGPILYYHYVDTTIGYADGQKQFGWNKLDFSSGWPVTADAANAPLTSQTTQTDETQTQGEA</sequence>
<comment type="pathway">
    <text evidence="1">Glycan metabolism; L-arabinan degradation.</text>
</comment>
<gene>
    <name evidence="7" type="ORF">P3T76_009114</name>
</gene>
<dbReference type="PANTHER" id="PTHR43301">
    <property type="entry name" value="ARABINAN ENDO-1,5-ALPHA-L-ARABINOSIDASE"/>
    <property type="match status" value="1"/>
</dbReference>
<dbReference type="EMBL" id="JASMQC010000017">
    <property type="protein sequence ID" value="KAK1939039.1"/>
    <property type="molecule type" value="Genomic_DNA"/>
</dbReference>
<protein>
    <recommendedName>
        <fullName evidence="5">Endo-1,5-alpha-L-arabinanase A</fullName>
    </recommendedName>
</protein>
<evidence type="ECO:0000256" key="2">
    <source>
        <dbReference type="ARBA" id="ARBA00009865"/>
    </source>
</evidence>
<evidence type="ECO:0000256" key="6">
    <source>
        <dbReference type="SAM" id="MobiDB-lite"/>
    </source>
</evidence>
<evidence type="ECO:0000256" key="5">
    <source>
        <dbReference type="ARBA" id="ARBA00042202"/>
    </source>
</evidence>
<dbReference type="GO" id="GO:0005975">
    <property type="term" value="P:carbohydrate metabolic process"/>
    <property type="evidence" value="ECO:0007669"/>
    <property type="project" value="InterPro"/>
</dbReference>
<dbReference type="InterPro" id="IPR023296">
    <property type="entry name" value="Glyco_hydro_beta-prop_sf"/>
</dbReference>
<accession>A0AAD9LKV5</accession>
<dbReference type="GO" id="GO:0004553">
    <property type="term" value="F:hydrolase activity, hydrolyzing O-glycosyl compounds"/>
    <property type="evidence" value="ECO:0007669"/>
    <property type="project" value="InterPro"/>
</dbReference>
<reference evidence="7" key="1">
    <citation type="submission" date="2023-08" db="EMBL/GenBank/DDBJ databases">
        <title>Reference Genome Resource for the Citrus Pathogen Phytophthora citrophthora.</title>
        <authorList>
            <person name="Moller H."/>
            <person name="Coetzee B."/>
            <person name="Rose L.J."/>
            <person name="Van Niekerk J.M."/>
        </authorList>
    </citation>
    <scope>NUCLEOTIDE SEQUENCE</scope>
    <source>
        <strain evidence="7">STE-U-9442</strain>
    </source>
</reference>
<comment type="similarity">
    <text evidence="2">Belongs to the glycosyl hydrolase 43 family.</text>
</comment>
<name>A0AAD9LKV5_9STRA</name>
<keyword evidence="4" id="KW-0326">Glycosidase</keyword>
<evidence type="ECO:0000256" key="1">
    <source>
        <dbReference type="ARBA" id="ARBA00004834"/>
    </source>
</evidence>
<keyword evidence="3" id="KW-0378">Hydrolase</keyword>